<accession>H9UGG2</accession>
<protein>
    <submittedName>
        <fullName evidence="2">Conserved hypothetical integral membrane protein</fullName>
    </submittedName>
</protein>
<dbReference type="EMBL" id="CP003282">
    <property type="protein sequence ID" value="AFG36605.1"/>
    <property type="molecule type" value="Genomic_DNA"/>
</dbReference>
<evidence type="ECO:0000313" key="2">
    <source>
        <dbReference type="EMBL" id="AFG36605.1"/>
    </source>
</evidence>
<dbReference type="STRING" id="889378.Spiaf_0502"/>
<dbReference type="HOGENOM" id="CLU_045686_0_0_12"/>
<dbReference type="PANTHER" id="PTHR30188:SF3">
    <property type="entry name" value="ABC TRANSPORTER PERMEASE"/>
    <property type="match status" value="1"/>
</dbReference>
<dbReference type="InterPro" id="IPR030802">
    <property type="entry name" value="Permease_MalE"/>
</dbReference>
<dbReference type="InterPro" id="IPR003453">
    <property type="entry name" value="ABC_MlaE_roteobac"/>
</dbReference>
<dbReference type="AlphaFoldDB" id="H9UGG2"/>
<name>H9UGG2_SPIAZ</name>
<dbReference type="PATRIC" id="fig|889378.3.peg.512"/>
<keyword evidence="1" id="KW-0472">Membrane</keyword>
<gene>
    <name evidence="2" type="ordered locus">Spiaf_0502</name>
</gene>
<feature type="transmembrane region" description="Helical" evidence="1">
    <location>
        <begin position="179"/>
        <end position="197"/>
    </location>
</feature>
<feature type="transmembrane region" description="Helical" evidence="1">
    <location>
        <begin position="303"/>
        <end position="322"/>
    </location>
</feature>
<dbReference type="NCBIfam" id="TIGR00056">
    <property type="entry name" value="MlaE family lipid ABC transporter permease subunit"/>
    <property type="match status" value="1"/>
</dbReference>
<reference evidence="3" key="1">
    <citation type="journal article" date="2013" name="Stand. Genomic Sci.">
        <title>Complete genome sequence of the halophilic bacterium Spirochaeta africana type strain (Z-7692(T)) from the alkaline Lake Magadi in the East African Rift.</title>
        <authorList>
            <person name="Liolos K."/>
            <person name="Abt B."/>
            <person name="Scheuner C."/>
            <person name="Teshima H."/>
            <person name="Held B."/>
            <person name="Lapidus A."/>
            <person name="Nolan M."/>
            <person name="Lucas S."/>
            <person name="Deshpande S."/>
            <person name="Cheng J.F."/>
            <person name="Tapia R."/>
            <person name="Goodwin L.A."/>
            <person name="Pitluck S."/>
            <person name="Pagani I."/>
            <person name="Ivanova N."/>
            <person name="Mavromatis K."/>
            <person name="Mikhailova N."/>
            <person name="Huntemann M."/>
            <person name="Pati A."/>
            <person name="Chen A."/>
            <person name="Palaniappan K."/>
            <person name="Land M."/>
            <person name="Rohde M."/>
            <person name="Tindall B.J."/>
            <person name="Detter J.C."/>
            <person name="Goker M."/>
            <person name="Bristow J."/>
            <person name="Eisen J.A."/>
            <person name="Markowitz V."/>
            <person name="Hugenholtz P."/>
            <person name="Woyke T."/>
            <person name="Klenk H.P."/>
            <person name="Kyrpides N.C."/>
        </authorList>
    </citation>
    <scope>NUCLEOTIDE SEQUENCE</scope>
    <source>
        <strain evidence="3">ATCC 700263 / DSM 8902 / Z-7692</strain>
    </source>
</reference>
<comment type="similarity">
    <text evidence="1">Belongs to the MlaE permease family.</text>
</comment>
<dbReference type="GO" id="GO:0005548">
    <property type="term" value="F:phospholipid transporter activity"/>
    <property type="evidence" value="ECO:0007669"/>
    <property type="project" value="TreeGrafter"/>
</dbReference>
<keyword evidence="1" id="KW-1133">Transmembrane helix</keyword>
<dbReference type="OrthoDB" id="9810518at2"/>
<keyword evidence="3" id="KW-1185">Reference proteome</keyword>
<dbReference type="Pfam" id="PF02405">
    <property type="entry name" value="MlaE"/>
    <property type="match status" value="1"/>
</dbReference>
<feature type="transmembrane region" description="Helical" evidence="1">
    <location>
        <begin position="258"/>
        <end position="279"/>
    </location>
</feature>
<keyword evidence="1" id="KW-0812">Transmembrane</keyword>
<sequence length="358" mass="38679">MGTDMQIEQQEGTVRLVGRLDYQAAAQLHYRFQKQVPDHLDLSRVTALDPAGALFLQQLLHRHHRLRTETLHSLPEQLRQIYTASEAVQPGPMPVPQHPRFLERTGAAALARILALRAFFQLAADSLYWSITGIFHPQDRRSGSVIAHCFTMGVEAVGIIGLLSAILGFILALQAAIQLQQFGAGMLVADLIALALIHEMGPIMTSIIVAGRTGSATASEIATMRVTEELEALKVMGLHPVKYVVVPKLMAITLVMPLLLTLAITAGVLGGAVIGMGYLDIHPTTYLQQSASVILLRDLVRSYSKTVVFAWVIVLIGAHFGFQVEGGAEGVGRATTKSVVAAIFAVLVLDALFSLTLL</sequence>
<dbReference type="Proteomes" id="UP000007383">
    <property type="component" value="Chromosome"/>
</dbReference>
<dbReference type="SUPFAM" id="SSF52091">
    <property type="entry name" value="SpoIIaa-like"/>
    <property type="match status" value="1"/>
</dbReference>
<evidence type="ECO:0000256" key="1">
    <source>
        <dbReference type="RuleBase" id="RU362044"/>
    </source>
</evidence>
<feature type="transmembrane region" description="Helical" evidence="1">
    <location>
        <begin position="145"/>
        <end position="173"/>
    </location>
</feature>
<feature type="transmembrane region" description="Helical" evidence="1">
    <location>
        <begin position="334"/>
        <end position="355"/>
    </location>
</feature>
<dbReference type="PANTHER" id="PTHR30188">
    <property type="entry name" value="ABC TRANSPORTER PERMEASE PROTEIN-RELATED"/>
    <property type="match status" value="1"/>
</dbReference>
<evidence type="ECO:0000313" key="3">
    <source>
        <dbReference type="Proteomes" id="UP000007383"/>
    </source>
</evidence>
<dbReference type="GO" id="GO:0043190">
    <property type="term" value="C:ATP-binding cassette (ABC) transporter complex"/>
    <property type="evidence" value="ECO:0007669"/>
    <property type="project" value="InterPro"/>
</dbReference>
<proteinExistence type="inferred from homology"/>
<dbReference type="KEGG" id="sfc:Spiaf_0502"/>
<organism evidence="2 3">
    <name type="scientific">Spirochaeta africana (strain ATCC 700263 / DSM 8902 / Z-7692)</name>
    <dbReference type="NCBI Taxonomy" id="889378"/>
    <lineage>
        <taxon>Bacteria</taxon>
        <taxon>Pseudomonadati</taxon>
        <taxon>Spirochaetota</taxon>
        <taxon>Spirochaetia</taxon>
        <taxon>Spirochaetales</taxon>
        <taxon>Spirochaetaceae</taxon>
        <taxon>Spirochaeta</taxon>
    </lineage>
</organism>
<dbReference type="eggNOG" id="COG0767">
    <property type="taxonomic scope" value="Bacteria"/>
</dbReference>
<dbReference type="InterPro" id="IPR036513">
    <property type="entry name" value="STAS_dom_sf"/>
</dbReference>